<dbReference type="GO" id="GO:0015937">
    <property type="term" value="P:coenzyme A biosynthetic process"/>
    <property type="evidence" value="ECO:0007669"/>
    <property type="project" value="InterPro"/>
</dbReference>
<dbReference type="Gene3D" id="3.40.50.300">
    <property type="entry name" value="P-loop containing nucleotide triphosphate hydrolases"/>
    <property type="match status" value="1"/>
</dbReference>
<accession>A0A644ULP5</accession>
<keyword evidence="2" id="KW-0067">ATP-binding</keyword>
<dbReference type="NCBIfam" id="TIGR00152">
    <property type="entry name" value="dephospho-CoA kinase"/>
    <property type="match status" value="1"/>
</dbReference>
<dbReference type="EC" id="2.7.1.24" evidence="3"/>
<name>A0A644ULP5_9ZZZZ</name>
<comment type="caution">
    <text evidence="3">The sequence shown here is derived from an EMBL/GenBank/DDBJ whole genome shotgun (WGS) entry which is preliminary data.</text>
</comment>
<dbReference type="InterPro" id="IPR027417">
    <property type="entry name" value="P-loop_NTPase"/>
</dbReference>
<dbReference type="EMBL" id="VSSQ01000131">
    <property type="protein sequence ID" value="MPL79845.1"/>
    <property type="molecule type" value="Genomic_DNA"/>
</dbReference>
<dbReference type="InterPro" id="IPR001977">
    <property type="entry name" value="Depp_CoAkinase"/>
</dbReference>
<evidence type="ECO:0000256" key="1">
    <source>
        <dbReference type="ARBA" id="ARBA00022741"/>
    </source>
</evidence>
<dbReference type="GO" id="GO:0004140">
    <property type="term" value="F:dephospho-CoA kinase activity"/>
    <property type="evidence" value="ECO:0007669"/>
    <property type="project" value="UniProtKB-EC"/>
</dbReference>
<dbReference type="CDD" id="cd02022">
    <property type="entry name" value="DPCK"/>
    <property type="match status" value="1"/>
</dbReference>
<keyword evidence="1" id="KW-0547">Nucleotide-binding</keyword>
<evidence type="ECO:0000256" key="2">
    <source>
        <dbReference type="ARBA" id="ARBA00022840"/>
    </source>
</evidence>
<gene>
    <name evidence="3" type="primary">coaE_10</name>
    <name evidence="3" type="ORF">SDC9_25732</name>
</gene>
<dbReference type="PROSITE" id="PS51219">
    <property type="entry name" value="DPCK"/>
    <property type="match status" value="1"/>
</dbReference>
<dbReference type="Pfam" id="PF01121">
    <property type="entry name" value="CoaE"/>
    <property type="match status" value="1"/>
</dbReference>
<keyword evidence="3" id="KW-0808">Transferase</keyword>
<protein>
    <submittedName>
        <fullName evidence="3">Dephospho-CoA kinase</fullName>
        <ecNumber evidence="3">2.7.1.24</ecNumber>
    </submittedName>
</protein>
<dbReference type="GO" id="GO:0005524">
    <property type="term" value="F:ATP binding"/>
    <property type="evidence" value="ECO:0007669"/>
    <property type="project" value="UniProtKB-KW"/>
</dbReference>
<dbReference type="PANTHER" id="PTHR10695">
    <property type="entry name" value="DEPHOSPHO-COA KINASE-RELATED"/>
    <property type="match status" value="1"/>
</dbReference>
<dbReference type="SUPFAM" id="SSF52540">
    <property type="entry name" value="P-loop containing nucleoside triphosphate hydrolases"/>
    <property type="match status" value="1"/>
</dbReference>
<sequence length="200" mass="22831">MFCFAVTGGIGSGKSYLVRLMSALGIPAYIADIRAKELYNTNRLLVTKLANLLGDDILSENGVRRDIMASKIFSDPTLLERVNNIVHPEVLKDFFLWRESIKADGHKAVIYESAIFLETPGFRGIADKIIVVVAPEEERIRRVIKRDSITEEQVRARMERQWSDEERIRMADFIIFADGKRAILPQLMEIFNQTGFKPEI</sequence>
<evidence type="ECO:0000313" key="3">
    <source>
        <dbReference type="EMBL" id="MPL79845.1"/>
    </source>
</evidence>
<dbReference type="HAMAP" id="MF_00376">
    <property type="entry name" value="Dephospho_CoA_kinase"/>
    <property type="match status" value="1"/>
</dbReference>
<proteinExistence type="inferred from homology"/>
<organism evidence="3">
    <name type="scientific">bioreactor metagenome</name>
    <dbReference type="NCBI Taxonomy" id="1076179"/>
    <lineage>
        <taxon>unclassified sequences</taxon>
        <taxon>metagenomes</taxon>
        <taxon>ecological metagenomes</taxon>
    </lineage>
</organism>
<reference evidence="3" key="1">
    <citation type="submission" date="2019-08" db="EMBL/GenBank/DDBJ databases">
        <authorList>
            <person name="Kucharzyk K."/>
            <person name="Murdoch R.W."/>
            <person name="Higgins S."/>
            <person name="Loffler F."/>
        </authorList>
    </citation>
    <scope>NUCLEOTIDE SEQUENCE</scope>
</reference>
<dbReference type="AlphaFoldDB" id="A0A644ULP5"/>
<dbReference type="PANTHER" id="PTHR10695:SF46">
    <property type="entry name" value="BIFUNCTIONAL COENZYME A SYNTHASE-RELATED"/>
    <property type="match status" value="1"/>
</dbReference>
<keyword evidence="3" id="KW-0418">Kinase</keyword>